<evidence type="ECO:0000256" key="4">
    <source>
        <dbReference type="PROSITE-ProRule" id="PRU00089"/>
    </source>
</evidence>
<keyword evidence="8" id="KW-1185">Reference proteome</keyword>
<feature type="region of interest" description="Disordered" evidence="5">
    <location>
        <begin position="368"/>
        <end position="395"/>
    </location>
</feature>
<dbReference type="Gene3D" id="1.10.10.10">
    <property type="entry name" value="Winged helix-like DNA-binding domain superfamily/Winged helix DNA-binding domain"/>
    <property type="match status" value="1"/>
</dbReference>
<dbReference type="PROSITE" id="PS50039">
    <property type="entry name" value="FORK_HEAD_3"/>
    <property type="match status" value="1"/>
</dbReference>
<comment type="subcellular location">
    <subcellularLocation>
        <location evidence="1 4">Nucleus</location>
    </subcellularLocation>
</comment>
<dbReference type="InterPro" id="IPR001766">
    <property type="entry name" value="Fork_head_dom"/>
</dbReference>
<feature type="compositionally biased region" description="Low complexity" evidence="5">
    <location>
        <begin position="97"/>
        <end position="108"/>
    </location>
</feature>
<dbReference type="InterPro" id="IPR036388">
    <property type="entry name" value="WH-like_DNA-bd_sf"/>
</dbReference>
<protein>
    <recommendedName>
        <fullName evidence="6">Fork-head domain-containing protein</fullName>
    </recommendedName>
</protein>
<evidence type="ECO:0000259" key="6">
    <source>
        <dbReference type="PROSITE" id="PS50039"/>
    </source>
</evidence>
<dbReference type="GO" id="GO:0000978">
    <property type="term" value="F:RNA polymerase II cis-regulatory region sequence-specific DNA binding"/>
    <property type="evidence" value="ECO:0007669"/>
    <property type="project" value="TreeGrafter"/>
</dbReference>
<feature type="compositionally biased region" description="Polar residues" evidence="5">
    <location>
        <begin position="379"/>
        <end position="395"/>
    </location>
</feature>
<dbReference type="PROSITE" id="PS00657">
    <property type="entry name" value="FORK_HEAD_1"/>
    <property type="match status" value="1"/>
</dbReference>
<dbReference type="OrthoDB" id="5954824at2759"/>
<dbReference type="InterPro" id="IPR036390">
    <property type="entry name" value="WH_DNA-bd_sf"/>
</dbReference>
<dbReference type="EMBL" id="CAJHNH020002486">
    <property type="protein sequence ID" value="CAG5126878.1"/>
    <property type="molecule type" value="Genomic_DNA"/>
</dbReference>
<feature type="compositionally biased region" description="Basic and acidic residues" evidence="5">
    <location>
        <begin position="135"/>
        <end position="149"/>
    </location>
</feature>
<dbReference type="SUPFAM" id="SSF46785">
    <property type="entry name" value="Winged helix' DNA-binding domain"/>
    <property type="match status" value="1"/>
</dbReference>
<dbReference type="GO" id="GO:0005634">
    <property type="term" value="C:nucleus"/>
    <property type="evidence" value="ECO:0007669"/>
    <property type="project" value="UniProtKB-SubCell"/>
</dbReference>
<dbReference type="InterPro" id="IPR030456">
    <property type="entry name" value="TF_fork_head_CS_2"/>
</dbReference>
<dbReference type="PRINTS" id="PR00053">
    <property type="entry name" value="FORKHEAD"/>
</dbReference>
<dbReference type="SMART" id="SM00339">
    <property type="entry name" value="FH"/>
    <property type="match status" value="1"/>
</dbReference>
<evidence type="ECO:0000256" key="2">
    <source>
        <dbReference type="ARBA" id="ARBA00023125"/>
    </source>
</evidence>
<gene>
    <name evidence="7" type="ORF">CUNI_LOCUS12436</name>
</gene>
<feature type="region of interest" description="Disordered" evidence="5">
    <location>
        <begin position="536"/>
        <end position="592"/>
    </location>
</feature>
<evidence type="ECO:0000256" key="5">
    <source>
        <dbReference type="SAM" id="MobiDB-lite"/>
    </source>
</evidence>
<feature type="region of interest" description="Disordered" evidence="5">
    <location>
        <begin position="321"/>
        <end position="340"/>
    </location>
</feature>
<dbReference type="FunFam" id="1.10.10.10:FF:000071">
    <property type="entry name" value="Forkhead box F1"/>
    <property type="match status" value="1"/>
</dbReference>
<dbReference type="GO" id="GO:0009887">
    <property type="term" value="P:animal organ morphogenesis"/>
    <property type="evidence" value="ECO:0007669"/>
    <property type="project" value="TreeGrafter"/>
</dbReference>
<evidence type="ECO:0000313" key="7">
    <source>
        <dbReference type="EMBL" id="CAG5126878.1"/>
    </source>
</evidence>
<dbReference type="CDD" id="cd20020">
    <property type="entry name" value="FH_FOXF"/>
    <property type="match status" value="1"/>
</dbReference>
<evidence type="ECO:0000313" key="8">
    <source>
        <dbReference type="Proteomes" id="UP000678393"/>
    </source>
</evidence>
<keyword evidence="2 4" id="KW-0238">DNA-binding</keyword>
<evidence type="ECO:0000256" key="3">
    <source>
        <dbReference type="ARBA" id="ARBA00023242"/>
    </source>
</evidence>
<dbReference type="InterPro" id="IPR051770">
    <property type="entry name" value="Forkhead_box_regulator"/>
</dbReference>
<accession>A0A8S3ZFE3</accession>
<dbReference type="Proteomes" id="UP000678393">
    <property type="component" value="Unassembled WGS sequence"/>
</dbReference>
<reference evidence="7" key="1">
    <citation type="submission" date="2021-04" db="EMBL/GenBank/DDBJ databases">
        <authorList>
            <consortium name="Molecular Ecology Group"/>
        </authorList>
    </citation>
    <scope>NUCLEOTIDE SEQUENCE</scope>
</reference>
<dbReference type="Pfam" id="PF00250">
    <property type="entry name" value="Forkhead"/>
    <property type="match status" value="1"/>
</dbReference>
<dbReference type="GO" id="GO:0000981">
    <property type="term" value="F:DNA-binding transcription factor activity, RNA polymerase II-specific"/>
    <property type="evidence" value="ECO:0007669"/>
    <property type="project" value="TreeGrafter"/>
</dbReference>
<feature type="region of interest" description="Disordered" evidence="5">
    <location>
        <begin position="82"/>
        <end position="149"/>
    </location>
</feature>
<keyword evidence="3 4" id="KW-0539">Nucleus</keyword>
<name>A0A8S3ZFE3_9EUPU</name>
<evidence type="ECO:0000256" key="1">
    <source>
        <dbReference type="ARBA" id="ARBA00004123"/>
    </source>
</evidence>
<dbReference type="InterPro" id="IPR018122">
    <property type="entry name" value="TF_fork_head_CS_1"/>
</dbReference>
<dbReference type="AlphaFoldDB" id="A0A8S3ZFE3"/>
<proteinExistence type="predicted"/>
<feature type="compositionally biased region" description="Polar residues" evidence="5">
    <location>
        <begin position="546"/>
        <end position="579"/>
    </location>
</feature>
<feature type="domain" description="Fork-head" evidence="6">
    <location>
        <begin position="152"/>
        <end position="246"/>
    </location>
</feature>
<organism evidence="7 8">
    <name type="scientific">Candidula unifasciata</name>
    <dbReference type="NCBI Taxonomy" id="100452"/>
    <lineage>
        <taxon>Eukaryota</taxon>
        <taxon>Metazoa</taxon>
        <taxon>Spiralia</taxon>
        <taxon>Lophotrochozoa</taxon>
        <taxon>Mollusca</taxon>
        <taxon>Gastropoda</taxon>
        <taxon>Heterobranchia</taxon>
        <taxon>Euthyneura</taxon>
        <taxon>Panpulmonata</taxon>
        <taxon>Eupulmonata</taxon>
        <taxon>Stylommatophora</taxon>
        <taxon>Helicina</taxon>
        <taxon>Helicoidea</taxon>
        <taxon>Geomitridae</taxon>
        <taxon>Candidula</taxon>
    </lineage>
</organism>
<dbReference type="PROSITE" id="PS00658">
    <property type="entry name" value="FORK_HEAD_2"/>
    <property type="match status" value="1"/>
</dbReference>
<comment type="caution">
    <text evidence="7">The sequence shown here is derived from an EMBL/GenBank/DDBJ whole genome shotgun (WGS) entry which is preliminary data.</text>
</comment>
<sequence length="618" mass="67555">MECLLDRKPYHLSRQQGETTLTAYDFPLKSNDSQVTSYNSNNRETYDLLMKPYQALHHFCGSTLAPCDTSSKCFDHSAMLPDSKGDESDVLGPGKRSGSSGDGSINSSVLGAADDAASDVEEPSTTTHPLESSDNDVKADKKSGTGLRRQEKPPYSYIALIVMAIQASPVKRCTLSEIYQFLQQRFHFFRGHYHGWKNSVRHNLSLNECFVKLPKGVGRPGKGHFWTIDPGAEFMFEEGSFRRRPRGFRRKCQTLKPFGLFNGFGGGGSEIGHYDFTNSHAASMQSVSLPYGIFKDHLTTFDPYYQGVVCGNSLTQVTSSSHTHYPSGTYNTPGTTGLQSPMNSSNIQSFPYSDSLGHNLSAASMNFTSRTPAGHTLGHENNTGNKSRLSSSRSATPNMVHASFNTFPGCADTEDPAARDTNLGTDLRNIDTRARGSSAALTVVRQTRDKLPYLYSDRSPSTPGHCMAARPNMFPSTDSSSRRALSCSLQDSRDYLKHSFSFLGTMYSSPHCCEGEGASSIPAYNQEQHVQASDFTSMPPRCHMSGPSQWRGPTNNGYYSNGVNHQPESPARNTGPSESSSDHNHDGPLTRIQGCEDIASPATGECPLCNTCLYLVSP</sequence>
<feature type="compositionally biased region" description="Polar residues" evidence="5">
    <location>
        <begin position="123"/>
        <end position="132"/>
    </location>
</feature>
<feature type="DNA-binding region" description="Fork-head" evidence="4">
    <location>
        <begin position="152"/>
        <end position="246"/>
    </location>
</feature>
<dbReference type="PANTHER" id="PTHR46262">
    <property type="entry name" value="FORKHEAD BOX PROTEIN BINIOU"/>
    <property type="match status" value="1"/>
</dbReference>
<dbReference type="PANTHER" id="PTHR46262:SF2">
    <property type="entry name" value="FORKHEAD BOX PROTEIN BINIOU"/>
    <property type="match status" value="1"/>
</dbReference>